<keyword evidence="1" id="KW-0472">Membrane</keyword>
<feature type="non-terminal residue" evidence="2">
    <location>
        <position position="128"/>
    </location>
</feature>
<evidence type="ECO:0000313" key="3">
    <source>
        <dbReference type="Proteomes" id="UP000266841"/>
    </source>
</evidence>
<reference evidence="2 3" key="1">
    <citation type="journal article" date="2012" name="Genome Biol.">
        <title>Genome and low-iron response of an oceanic diatom adapted to chronic iron limitation.</title>
        <authorList>
            <person name="Lommer M."/>
            <person name="Specht M."/>
            <person name="Roy A.S."/>
            <person name="Kraemer L."/>
            <person name="Andreson R."/>
            <person name="Gutowska M.A."/>
            <person name="Wolf J."/>
            <person name="Bergner S.V."/>
            <person name="Schilhabel M.B."/>
            <person name="Klostermeier U.C."/>
            <person name="Beiko R.G."/>
            <person name="Rosenstiel P."/>
            <person name="Hippler M."/>
            <person name="Laroche J."/>
        </authorList>
    </citation>
    <scope>NUCLEOTIDE SEQUENCE [LARGE SCALE GENOMIC DNA]</scope>
    <source>
        <strain evidence="2 3">CCMP1005</strain>
    </source>
</reference>
<dbReference type="AlphaFoldDB" id="K0RPJ9"/>
<evidence type="ECO:0000313" key="2">
    <source>
        <dbReference type="EMBL" id="EJK50821.1"/>
    </source>
</evidence>
<keyword evidence="3" id="KW-1185">Reference proteome</keyword>
<dbReference type="EMBL" id="AGNL01042880">
    <property type="protein sequence ID" value="EJK50821.1"/>
    <property type="molecule type" value="Genomic_DNA"/>
</dbReference>
<feature type="transmembrane region" description="Helical" evidence="1">
    <location>
        <begin position="106"/>
        <end position="125"/>
    </location>
</feature>
<dbReference type="Proteomes" id="UP000266841">
    <property type="component" value="Unassembled WGS sequence"/>
</dbReference>
<feature type="transmembrane region" description="Helical" evidence="1">
    <location>
        <begin position="82"/>
        <end position="100"/>
    </location>
</feature>
<keyword evidence="1" id="KW-0812">Transmembrane</keyword>
<comment type="caution">
    <text evidence="2">The sequence shown here is derived from an EMBL/GenBank/DDBJ whole genome shotgun (WGS) entry which is preliminary data.</text>
</comment>
<keyword evidence="1" id="KW-1133">Transmembrane helix</keyword>
<protein>
    <submittedName>
        <fullName evidence="2">Uncharacterized protein</fullName>
    </submittedName>
</protein>
<gene>
    <name evidence="2" type="ORF">THAOC_30077</name>
</gene>
<sequence length="128" mass="12766">MVACPVFARSVAPLVAGRVAPAGRGPVAIPVRPVALPVGLVALVVFSVALVVGPVATAAVGADARRRPVPERRPPPPLHLGGVERVAVLAVLAVFAAALVRRARPVVLAVLLPLGLAAGLAVGALRDA</sequence>
<name>K0RPJ9_THAOC</name>
<organism evidence="2 3">
    <name type="scientific">Thalassiosira oceanica</name>
    <name type="common">Marine diatom</name>
    <dbReference type="NCBI Taxonomy" id="159749"/>
    <lineage>
        <taxon>Eukaryota</taxon>
        <taxon>Sar</taxon>
        <taxon>Stramenopiles</taxon>
        <taxon>Ochrophyta</taxon>
        <taxon>Bacillariophyta</taxon>
        <taxon>Coscinodiscophyceae</taxon>
        <taxon>Thalassiosirophycidae</taxon>
        <taxon>Thalassiosirales</taxon>
        <taxon>Thalassiosiraceae</taxon>
        <taxon>Thalassiosira</taxon>
    </lineage>
</organism>
<feature type="transmembrane region" description="Helical" evidence="1">
    <location>
        <begin position="34"/>
        <end position="61"/>
    </location>
</feature>
<evidence type="ECO:0000256" key="1">
    <source>
        <dbReference type="SAM" id="Phobius"/>
    </source>
</evidence>
<accession>K0RPJ9</accession>
<proteinExistence type="predicted"/>